<dbReference type="Pfam" id="PF20376">
    <property type="entry name" value="DUF6671"/>
    <property type="match status" value="1"/>
</dbReference>
<evidence type="ECO:0000313" key="2">
    <source>
        <dbReference type="EMBL" id="MBL0745736.1"/>
    </source>
</evidence>
<name>A0ABS1L218_9BACT</name>
<dbReference type="Proteomes" id="UP000613030">
    <property type="component" value="Unassembled WGS sequence"/>
</dbReference>
<organism evidence="2 3">
    <name type="scientific">Chryseolinea lacunae</name>
    <dbReference type="NCBI Taxonomy" id="2801331"/>
    <lineage>
        <taxon>Bacteria</taxon>
        <taxon>Pseudomonadati</taxon>
        <taxon>Bacteroidota</taxon>
        <taxon>Cytophagia</taxon>
        <taxon>Cytophagales</taxon>
        <taxon>Fulvivirgaceae</taxon>
        <taxon>Chryseolinea</taxon>
    </lineage>
</organism>
<evidence type="ECO:0000259" key="1">
    <source>
        <dbReference type="Pfam" id="PF20376"/>
    </source>
</evidence>
<proteinExistence type="predicted"/>
<gene>
    <name evidence="2" type="ORF">JI741_31170</name>
</gene>
<dbReference type="EMBL" id="JAERRB010000019">
    <property type="protein sequence ID" value="MBL0745736.1"/>
    <property type="molecule type" value="Genomic_DNA"/>
</dbReference>
<sequence>MLIDTLHGFEIIDSEISPHTNFHLVIFDDWRSAENFALRIGVPEHGLILKSSQGEIIKEIQDVDSSRKILDAMPDYERPLTMETDMRAMRNPTHMKIIGMATENLLASIFCLCPVCATPGFKIVNSINCLPCLQCGTPTRLVRRHVYECSTCLYTEQRKLNMNEGYGDPQYCDDCNP</sequence>
<accession>A0ABS1L218</accession>
<reference evidence="2 3" key="1">
    <citation type="submission" date="2021-01" db="EMBL/GenBank/DDBJ databases">
        <title>Chryseolinea sp. Jin1 Genome sequencing and assembly.</title>
        <authorList>
            <person name="Kim I."/>
        </authorList>
    </citation>
    <scope>NUCLEOTIDE SEQUENCE [LARGE SCALE GENOMIC DNA]</scope>
    <source>
        <strain evidence="2 3">Jin1</strain>
    </source>
</reference>
<evidence type="ECO:0000313" key="3">
    <source>
        <dbReference type="Proteomes" id="UP000613030"/>
    </source>
</evidence>
<keyword evidence="3" id="KW-1185">Reference proteome</keyword>
<protein>
    <recommendedName>
        <fullName evidence="1">DUF6671 domain-containing protein</fullName>
    </recommendedName>
</protein>
<feature type="domain" description="DUF6671" evidence="1">
    <location>
        <begin position="1"/>
        <end position="177"/>
    </location>
</feature>
<dbReference type="InterPro" id="IPR046612">
    <property type="entry name" value="DUF6671"/>
</dbReference>
<comment type="caution">
    <text evidence="2">The sequence shown here is derived from an EMBL/GenBank/DDBJ whole genome shotgun (WGS) entry which is preliminary data.</text>
</comment>